<dbReference type="AlphaFoldDB" id="A0AAU7C854"/>
<sequence length="136" mass="14937">MAGLSKAYDSVVDAVMGGFKKIMGNGVQWHTNEYGFWVISQPSPDKKKPVFHYTKPETNNAGHVEMTLPSGVPVFANCHTHPKSTKTGDFSTGDKRQFEMVRKNRPGIDWYLLNPSGQIRRATTAGDFPGGVPVAL</sequence>
<evidence type="ECO:0000313" key="1">
    <source>
        <dbReference type="EMBL" id="XBH01582.1"/>
    </source>
</evidence>
<proteinExistence type="predicted"/>
<organism evidence="1">
    <name type="scientific">Singulisphaera sp. Ch08</name>
    <dbReference type="NCBI Taxonomy" id="3120278"/>
    <lineage>
        <taxon>Bacteria</taxon>
        <taxon>Pseudomonadati</taxon>
        <taxon>Planctomycetota</taxon>
        <taxon>Planctomycetia</taxon>
        <taxon>Isosphaerales</taxon>
        <taxon>Isosphaeraceae</taxon>
        <taxon>Singulisphaera</taxon>
    </lineage>
</organism>
<reference evidence="1" key="1">
    <citation type="submission" date="2024-05" db="EMBL/GenBank/DDBJ databases">
        <title>Planctomycetes of the genus Singulisphaera possess chitinolytic capabilities.</title>
        <authorList>
            <person name="Ivanova A."/>
        </authorList>
    </citation>
    <scope>NUCLEOTIDE SEQUENCE</scope>
    <source>
        <strain evidence="1">Ch08T</strain>
    </source>
</reference>
<dbReference type="RefSeq" id="WP_406694322.1">
    <property type="nucleotide sequence ID" value="NZ_CP155447.1"/>
</dbReference>
<evidence type="ECO:0008006" key="2">
    <source>
        <dbReference type="Google" id="ProtNLM"/>
    </source>
</evidence>
<protein>
    <recommendedName>
        <fullName evidence="2">JAB domain-containing protein</fullName>
    </recommendedName>
</protein>
<accession>A0AAU7C854</accession>
<dbReference type="EMBL" id="CP155447">
    <property type="protein sequence ID" value="XBH01582.1"/>
    <property type="molecule type" value="Genomic_DNA"/>
</dbReference>
<gene>
    <name evidence="1" type="ORF">V5E97_24925</name>
</gene>
<name>A0AAU7C854_9BACT</name>